<dbReference type="Pfam" id="PF13963">
    <property type="entry name" value="Transpos_assoc"/>
    <property type="match status" value="1"/>
</dbReference>
<dbReference type="EMBL" id="QJKJ01010236">
    <property type="protein sequence ID" value="RDX74267.1"/>
    <property type="molecule type" value="Genomic_DNA"/>
</dbReference>
<evidence type="ECO:0000313" key="3">
    <source>
        <dbReference type="Proteomes" id="UP000257109"/>
    </source>
</evidence>
<evidence type="ECO:0000259" key="1">
    <source>
        <dbReference type="Pfam" id="PF13963"/>
    </source>
</evidence>
<feature type="domain" description="Transposase-associated" evidence="1">
    <location>
        <begin position="37"/>
        <end position="89"/>
    </location>
</feature>
<evidence type="ECO:0000313" key="2">
    <source>
        <dbReference type="EMBL" id="RDX74267.1"/>
    </source>
</evidence>
<reference evidence="2" key="1">
    <citation type="submission" date="2018-05" db="EMBL/GenBank/DDBJ databases">
        <title>Draft genome of Mucuna pruriens seed.</title>
        <authorList>
            <person name="Nnadi N.E."/>
            <person name="Vos R."/>
            <person name="Hasami M.H."/>
            <person name="Devisetty U.K."/>
            <person name="Aguiy J.C."/>
        </authorList>
    </citation>
    <scope>NUCLEOTIDE SEQUENCE [LARGE SCALE GENOMIC DNA]</scope>
    <source>
        <strain evidence="2">JCA_2017</strain>
    </source>
</reference>
<accession>A0A371F7K8</accession>
<protein>
    <recommendedName>
        <fullName evidence="1">Transposase-associated domain-containing protein</fullName>
    </recommendedName>
</protein>
<dbReference type="AlphaFoldDB" id="A0A371F7K8"/>
<keyword evidence="3" id="KW-1185">Reference proteome</keyword>
<dbReference type="OrthoDB" id="1422751at2759"/>
<proteinExistence type="predicted"/>
<dbReference type="Proteomes" id="UP000257109">
    <property type="component" value="Unassembled WGS sequence"/>
</dbReference>
<comment type="caution">
    <text evidence="2">The sequence shown here is derived from an EMBL/GenBank/DDBJ whole genome shotgun (WGS) entry which is preliminary data.</text>
</comment>
<sequence length="89" mass="10446">MELKNDFSIDGHSILFIGTSTFPSISSYLVGIVNFRVPYFLDFAFENQFINDAKRCPCPKCRYNKWETKDVVGDHLICKQFPKNYKVWI</sequence>
<organism evidence="2 3">
    <name type="scientific">Mucuna pruriens</name>
    <name type="common">Velvet bean</name>
    <name type="synonym">Dolichos pruriens</name>
    <dbReference type="NCBI Taxonomy" id="157652"/>
    <lineage>
        <taxon>Eukaryota</taxon>
        <taxon>Viridiplantae</taxon>
        <taxon>Streptophyta</taxon>
        <taxon>Embryophyta</taxon>
        <taxon>Tracheophyta</taxon>
        <taxon>Spermatophyta</taxon>
        <taxon>Magnoliopsida</taxon>
        <taxon>eudicotyledons</taxon>
        <taxon>Gunneridae</taxon>
        <taxon>Pentapetalae</taxon>
        <taxon>rosids</taxon>
        <taxon>fabids</taxon>
        <taxon>Fabales</taxon>
        <taxon>Fabaceae</taxon>
        <taxon>Papilionoideae</taxon>
        <taxon>50 kb inversion clade</taxon>
        <taxon>NPAAA clade</taxon>
        <taxon>indigoferoid/millettioid clade</taxon>
        <taxon>Phaseoleae</taxon>
        <taxon>Mucuna</taxon>
    </lineage>
</organism>
<dbReference type="InterPro" id="IPR029480">
    <property type="entry name" value="Transpos_assoc"/>
</dbReference>
<feature type="non-terminal residue" evidence="2">
    <location>
        <position position="89"/>
    </location>
</feature>
<gene>
    <name evidence="2" type="ORF">CR513_46004</name>
</gene>
<name>A0A371F7K8_MUCPR</name>